<dbReference type="RefSeq" id="WP_258543150.1">
    <property type="nucleotide sequence ID" value="NZ_OU015584.1"/>
</dbReference>
<accession>A0A916JPC6</accession>
<name>A0A916JPC6_9FLAO</name>
<keyword evidence="1" id="KW-1133">Transmembrane helix</keyword>
<dbReference type="AlphaFoldDB" id="A0A916JPC6"/>
<evidence type="ECO:0000313" key="3">
    <source>
        <dbReference type="Proteomes" id="UP000683507"/>
    </source>
</evidence>
<feature type="transmembrane region" description="Helical" evidence="1">
    <location>
        <begin position="164"/>
        <end position="185"/>
    </location>
</feature>
<dbReference type="Gene3D" id="1.20.1300.10">
    <property type="entry name" value="Fumarate reductase/succinate dehydrogenase, transmembrane subunit"/>
    <property type="match status" value="1"/>
</dbReference>
<dbReference type="EMBL" id="OU015584">
    <property type="protein sequence ID" value="CAG5085970.1"/>
    <property type="molecule type" value="Genomic_DNA"/>
</dbReference>
<dbReference type="NCBIfam" id="TIGR02046">
    <property type="entry name" value="sdhC_b558_fam"/>
    <property type="match status" value="1"/>
</dbReference>
<reference evidence="2" key="1">
    <citation type="submission" date="2021-04" db="EMBL/GenBank/DDBJ databases">
        <authorList>
            <person name="Rodrigo-Torres L."/>
            <person name="Arahal R. D."/>
            <person name="Lucena T."/>
        </authorList>
    </citation>
    <scope>NUCLEOTIDE SEQUENCE</scope>
    <source>
        <strain evidence="2">AS29M-1</strain>
    </source>
</reference>
<proteinExistence type="predicted"/>
<dbReference type="Proteomes" id="UP000683507">
    <property type="component" value="Chromosome"/>
</dbReference>
<sequence>MSNNGITKSSVGRKILMALSGFFLLVFLLQHFAVNFLSVLSPGTFNSVSDFMGYNPVVQFALQPILIFGVIFHLAMGISLELQNRKARPVKYGQYNGAANATWMSRNMIITGLMVLAFLGLHMYDFWAHEMTEKYIEGGAEAFGSDMRNPTRYYHELQEKFVDVWRVIIYVVSFVLLSLHLMHGFQSAFQSVGFRHSKYTPIIKKLGNVYAILIPLGFIFIALYHYIDQLN</sequence>
<dbReference type="InterPro" id="IPR034804">
    <property type="entry name" value="SQR/QFR_C/D"/>
</dbReference>
<evidence type="ECO:0008006" key="4">
    <source>
        <dbReference type="Google" id="ProtNLM"/>
    </source>
</evidence>
<feature type="transmembrane region" description="Helical" evidence="1">
    <location>
        <begin position="206"/>
        <end position="227"/>
    </location>
</feature>
<keyword evidence="1" id="KW-0812">Transmembrane</keyword>
<dbReference type="KEGG" id="ptan:CRYO30217_02954"/>
<feature type="transmembrane region" description="Helical" evidence="1">
    <location>
        <begin position="103"/>
        <end position="124"/>
    </location>
</feature>
<feature type="transmembrane region" description="Helical" evidence="1">
    <location>
        <begin position="15"/>
        <end position="40"/>
    </location>
</feature>
<dbReference type="InterPro" id="IPR011138">
    <property type="entry name" value="Cytochrome_b-558"/>
</dbReference>
<organism evidence="2 3">
    <name type="scientific">Parvicella tangerina</name>
    <dbReference type="NCBI Taxonomy" id="2829795"/>
    <lineage>
        <taxon>Bacteria</taxon>
        <taxon>Pseudomonadati</taxon>
        <taxon>Bacteroidota</taxon>
        <taxon>Flavobacteriia</taxon>
        <taxon>Flavobacteriales</taxon>
        <taxon>Parvicellaceae</taxon>
        <taxon>Parvicella</taxon>
    </lineage>
</organism>
<keyword evidence="1" id="KW-0472">Membrane</keyword>
<gene>
    <name evidence="2" type="ORF">CRYO30217_02954</name>
</gene>
<evidence type="ECO:0000313" key="2">
    <source>
        <dbReference type="EMBL" id="CAG5085970.1"/>
    </source>
</evidence>
<protein>
    <recommendedName>
        <fullName evidence="4">Succinate dehydrogenase</fullName>
    </recommendedName>
</protein>
<evidence type="ECO:0000256" key="1">
    <source>
        <dbReference type="SAM" id="Phobius"/>
    </source>
</evidence>
<dbReference type="GO" id="GO:0016020">
    <property type="term" value="C:membrane"/>
    <property type="evidence" value="ECO:0007669"/>
    <property type="project" value="InterPro"/>
</dbReference>
<feature type="transmembrane region" description="Helical" evidence="1">
    <location>
        <begin position="60"/>
        <end position="82"/>
    </location>
</feature>
<dbReference type="SUPFAM" id="SSF81343">
    <property type="entry name" value="Fumarate reductase respiratory complex transmembrane subunits"/>
    <property type="match status" value="1"/>
</dbReference>
<keyword evidence="3" id="KW-1185">Reference proteome</keyword>
<dbReference type="CDD" id="cd03498">
    <property type="entry name" value="SQR_TypeB_2_TM"/>
    <property type="match status" value="1"/>
</dbReference>